<sequence length="302" mass="33775">MSNLLDSQRLDSVGGAFTDEIERRDSFIPTSISKDEAPTPRIPQGLLSTNEIDKMVRELAERVMIEIHDSESTVSARDYLTHSRHAFDTEVEEIGQNFEVLDRDSEEEREVEGSETDSVETTFLKQAATFRRKPKVGTATMSLIILQTRKSDAVPTQAADSSKKEHKAHQDKGKKVMIDHTVRARDAMALQEKFVSDESVSKIYWIPIEDLMTRSAELASQFMAIGVEMADAFRAMSPTETQGLRGNIFSEDAENANIDEVADGVVSKVVDDPTTLVAYFFNFFCIAELTFQAVHGHSNLVF</sequence>
<evidence type="ECO:0000256" key="1">
    <source>
        <dbReference type="SAM" id="MobiDB-lite"/>
    </source>
</evidence>
<dbReference type="AlphaFoldDB" id="A0A803Q220"/>
<dbReference type="Gramene" id="evm.model.07.1286">
    <property type="protein sequence ID" value="cds.evm.model.07.1286"/>
    <property type="gene ID" value="evm.TU.07.1286"/>
</dbReference>
<reference evidence="2" key="1">
    <citation type="submission" date="2018-11" db="EMBL/GenBank/DDBJ databases">
        <authorList>
            <person name="Grassa J C."/>
        </authorList>
    </citation>
    <scope>NUCLEOTIDE SEQUENCE [LARGE SCALE GENOMIC DNA]</scope>
</reference>
<dbReference type="Proteomes" id="UP000596661">
    <property type="component" value="Chromosome 7"/>
</dbReference>
<name>A0A803Q220_CANSA</name>
<organism evidence="2 3">
    <name type="scientific">Cannabis sativa</name>
    <name type="common">Hemp</name>
    <name type="synonym">Marijuana</name>
    <dbReference type="NCBI Taxonomy" id="3483"/>
    <lineage>
        <taxon>Eukaryota</taxon>
        <taxon>Viridiplantae</taxon>
        <taxon>Streptophyta</taxon>
        <taxon>Embryophyta</taxon>
        <taxon>Tracheophyta</taxon>
        <taxon>Spermatophyta</taxon>
        <taxon>Magnoliopsida</taxon>
        <taxon>eudicotyledons</taxon>
        <taxon>Gunneridae</taxon>
        <taxon>Pentapetalae</taxon>
        <taxon>rosids</taxon>
        <taxon>fabids</taxon>
        <taxon>Rosales</taxon>
        <taxon>Cannabaceae</taxon>
        <taxon>Cannabis</taxon>
    </lineage>
</organism>
<dbReference type="EMBL" id="UZAU01000660">
    <property type="status" value="NOT_ANNOTATED_CDS"/>
    <property type="molecule type" value="Genomic_DNA"/>
</dbReference>
<feature type="region of interest" description="Disordered" evidence="1">
    <location>
        <begin position="154"/>
        <end position="174"/>
    </location>
</feature>
<protein>
    <submittedName>
        <fullName evidence="2">Uncharacterized protein</fullName>
    </submittedName>
</protein>
<evidence type="ECO:0000313" key="3">
    <source>
        <dbReference type="Proteomes" id="UP000596661"/>
    </source>
</evidence>
<proteinExistence type="predicted"/>
<evidence type="ECO:0000313" key="2">
    <source>
        <dbReference type="EnsemblPlants" id="cds.evm.model.07.1286"/>
    </source>
</evidence>
<reference evidence="2" key="2">
    <citation type="submission" date="2021-03" db="UniProtKB">
        <authorList>
            <consortium name="EnsemblPlants"/>
        </authorList>
    </citation>
    <scope>IDENTIFICATION</scope>
</reference>
<keyword evidence="3" id="KW-1185">Reference proteome</keyword>
<dbReference type="EnsemblPlants" id="evm.model.07.1286">
    <property type="protein sequence ID" value="cds.evm.model.07.1286"/>
    <property type="gene ID" value="evm.TU.07.1286"/>
</dbReference>
<accession>A0A803Q220</accession>